<reference evidence="1 2" key="1">
    <citation type="journal article" date="2010" name="Genome Biol. Evol.">
        <title>The sequence of a 1.8-mb bacterial linear plasmid reveals a rich evolutionary reservoir of secondary metabolic pathways.</title>
        <authorList>
            <person name="Medema M.H."/>
            <person name="Trefzer A."/>
            <person name="Kovalchuk A."/>
            <person name="van den Berg M."/>
            <person name="Mueller U."/>
            <person name="Heijne W."/>
            <person name="Wu L."/>
            <person name="Alam M.T."/>
            <person name="Ronning C.M."/>
            <person name="Nierman W.C."/>
            <person name="Bovenberg R.A.L."/>
            <person name="Breitling R."/>
            <person name="Takano E."/>
        </authorList>
    </citation>
    <scope>NUCLEOTIDE SEQUENCE [LARGE SCALE GENOMIC DNA]</scope>
    <source>
        <strain evidence="2">ATCC 27064 / DSM 738 / JCM 4710 / NBRC 13307 / NCIMB 12785 / NRRL 3585 / VKM Ac-602</strain>
    </source>
</reference>
<evidence type="ECO:0008006" key="3">
    <source>
        <dbReference type="Google" id="ProtNLM"/>
    </source>
</evidence>
<dbReference type="RefSeq" id="WP_003961379.1">
    <property type="nucleotide sequence ID" value="NZ_CM000913.1"/>
</dbReference>
<keyword evidence="2" id="KW-1185">Reference proteome</keyword>
<gene>
    <name evidence="1" type="ORF">SCLAV_3398</name>
</gene>
<dbReference type="KEGG" id="sclf:BB341_11675"/>
<evidence type="ECO:0000313" key="2">
    <source>
        <dbReference type="Proteomes" id="UP000002357"/>
    </source>
</evidence>
<dbReference type="Proteomes" id="UP000002357">
    <property type="component" value="Chromosome"/>
</dbReference>
<protein>
    <recommendedName>
        <fullName evidence="3">DUF3303 domain-containing protein</fullName>
    </recommendedName>
</protein>
<name>E2Q050_STRCL</name>
<accession>E2Q050</accession>
<dbReference type="AlphaFoldDB" id="E2Q050"/>
<proteinExistence type="predicted"/>
<dbReference type="GeneID" id="93734696"/>
<dbReference type="EMBL" id="CM000913">
    <property type="protein sequence ID" value="EFG08469.1"/>
    <property type="molecule type" value="Genomic_DNA"/>
</dbReference>
<sequence length="105" mass="11380">MRDWYFTLILDTQLTEEQKDFLDGLDRFADGEVGLIEGPGYSGFLCVVPAETLTAAITDALSRFEDFPGVLVRSVELNHIALDENGMATPAVVPAPPPLEDDPAA</sequence>
<evidence type="ECO:0000313" key="1">
    <source>
        <dbReference type="EMBL" id="EFG08469.1"/>
    </source>
</evidence>
<organism evidence="1 2">
    <name type="scientific">Streptomyces clavuligerus</name>
    <dbReference type="NCBI Taxonomy" id="1901"/>
    <lineage>
        <taxon>Bacteria</taxon>
        <taxon>Bacillati</taxon>
        <taxon>Actinomycetota</taxon>
        <taxon>Actinomycetes</taxon>
        <taxon>Kitasatosporales</taxon>
        <taxon>Streptomycetaceae</taxon>
        <taxon>Streptomyces</taxon>
    </lineage>
</organism>